<dbReference type="InterPro" id="IPR005742">
    <property type="entry name" value="TopoIV_A_Gneg"/>
</dbReference>
<dbReference type="SMART" id="SM00434">
    <property type="entry name" value="TOP4c"/>
    <property type="match status" value="1"/>
</dbReference>
<dbReference type="SUPFAM" id="SSF101904">
    <property type="entry name" value="GyrA/ParC C-terminal domain-like"/>
    <property type="match status" value="1"/>
</dbReference>
<evidence type="ECO:0000313" key="10">
    <source>
        <dbReference type="EMBL" id="GAA4100816.1"/>
    </source>
</evidence>
<evidence type="ECO:0000256" key="7">
    <source>
        <dbReference type="HAMAP-Rule" id="MF_00936"/>
    </source>
</evidence>
<accession>A0ABP7WZH0</accession>
<evidence type="ECO:0000256" key="1">
    <source>
        <dbReference type="ARBA" id="ARBA00000185"/>
    </source>
</evidence>
<keyword evidence="4 7" id="KW-0238">DNA-binding</keyword>
<feature type="site" description="Interaction with DNA" evidence="7">
    <location>
        <position position="84"/>
    </location>
</feature>
<keyword evidence="5 7" id="KW-0472">Membrane</keyword>
<evidence type="ECO:0000256" key="3">
    <source>
        <dbReference type="ARBA" id="ARBA00023029"/>
    </source>
</evidence>
<protein>
    <recommendedName>
        <fullName evidence="7">DNA topoisomerase 4 subunit A</fullName>
        <ecNumber evidence="7">5.6.2.2</ecNumber>
    </recommendedName>
    <alternativeName>
        <fullName evidence="7">Topoisomerase IV subunit A</fullName>
    </alternativeName>
</protein>
<dbReference type="Gene3D" id="2.120.10.90">
    <property type="entry name" value="DNA gyrase/topoisomerase IV, subunit A, C-terminal"/>
    <property type="match status" value="1"/>
</dbReference>
<feature type="site" description="Interaction with DNA" evidence="7">
    <location>
        <position position="46"/>
    </location>
</feature>
<dbReference type="EMBL" id="BAABDM010000005">
    <property type="protein sequence ID" value="GAA4100816.1"/>
    <property type="molecule type" value="Genomic_DNA"/>
</dbReference>
<dbReference type="InterPro" id="IPR035516">
    <property type="entry name" value="Gyrase/topoIV_suA_C"/>
</dbReference>
<evidence type="ECO:0000256" key="6">
    <source>
        <dbReference type="ARBA" id="ARBA00023235"/>
    </source>
</evidence>
<name>A0ABP7WZH0_9GAMM</name>
<dbReference type="HAMAP" id="MF_00936">
    <property type="entry name" value="ParC_type1"/>
    <property type="match status" value="1"/>
</dbReference>
<comment type="similarity">
    <text evidence="7">Belongs to the type II topoisomerase GyrA/ParC subunit family. ParC type 1 subfamily.</text>
</comment>
<dbReference type="NCBIfam" id="TIGR01062">
    <property type="entry name" value="parC_Gneg"/>
    <property type="match status" value="1"/>
</dbReference>
<comment type="subunit">
    <text evidence="7">Heterotetramer composed of ParC and ParE.</text>
</comment>
<evidence type="ECO:0000256" key="5">
    <source>
        <dbReference type="ARBA" id="ARBA00023136"/>
    </source>
</evidence>
<comment type="subcellular location">
    <subcellularLocation>
        <location evidence="7">Cell membrane</location>
        <topology evidence="7">Peripheral membrane protein</topology>
    </subcellularLocation>
</comment>
<organism evidence="10 11">
    <name type="scientific">Zhongshania borealis</name>
    <dbReference type="NCBI Taxonomy" id="889488"/>
    <lineage>
        <taxon>Bacteria</taxon>
        <taxon>Pseudomonadati</taxon>
        <taxon>Pseudomonadota</taxon>
        <taxon>Gammaproteobacteria</taxon>
        <taxon>Cellvibrionales</taxon>
        <taxon>Spongiibacteraceae</taxon>
        <taxon>Zhongshania</taxon>
    </lineage>
</organism>
<dbReference type="Gene3D" id="1.10.268.10">
    <property type="entry name" value="Topoisomerase, domain 3"/>
    <property type="match status" value="1"/>
</dbReference>
<evidence type="ECO:0000313" key="11">
    <source>
        <dbReference type="Proteomes" id="UP001500392"/>
    </source>
</evidence>
<evidence type="ECO:0000256" key="4">
    <source>
        <dbReference type="ARBA" id="ARBA00023125"/>
    </source>
</evidence>
<feature type="active site" description="O-(5'-phospho-DNA)-tyrosine intermediate" evidence="7 8">
    <location>
        <position position="127"/>
    </location>
</feature>
<keyword evidence="6 7" id="KW-0413">Isomerase</keyword>
<evidence type="ECO:0000259" key="9">
    <source>
        <dbReference type="PROSITE" id="PS52040"/>
    </source>
</evidence>
<sequence length="752" mass="83172">MSETIVIGADGVEQMPLKSYTEKAYLDYSMYVILDRALPNIADGLKPVQRRIVYAMSELGLKASAKYKKSARTVGDVIGKFHPHGDSAVYEAMVLMSQDFSYRYPLIDGQGNWGSPDDPKSFAAMRYTESKLTKYAEVLLSELGQGTVDWVPNFDGAMDEPSTMPARVPNILLNGTTGIAVGMATDIPPHNLREVVSACIHLLDAPNASVAELCEHVKGPDFPTDAEIITPPEDLRKIYETGRGSLRMRALWQEEGDDIVITSLPHQTSGSKVLEQIAAQMQAKKLPMVVDLRDESDHENPTRLVIIPRSNRVDGQAVMNHLFATTDLERSYRVNMNMIGLDGRPQVKSLDKILSEWLEIRTNTTRRRLEYRLDKVLKRLHILDALLIAFLNIDEVIAIIREEDQPKPVLMARFGITDTQAEAVLELKLRHLAKLEEMKIRGEQDELAKERDSLEQTLGSTRRMKTLVRKELLAVAEEFGDDRRSPLVVRSEAKAFLEEDLVAAEPVTVILSEMGWIRAGKGHDIDPVTLSYKSGDRYNLVARGKSNQPVIILDSTGRSYTVAAHTLPSARGQGEPLTGRINPPSGVSFTGMMMGSDEGYYLLASDAGYGFIAKLAELQSKNKAGKAALTLPTAAKVLSPIAIADMASSYVVAVTTEGRMLIFPATELPVMPRGKGNKMIGIPSARLASREEYVTAIAIFGERDILKVISGKRHLSLKFAELEHYVGERGRRGHKLPRGFQKVDALETISPN</sequence>
<dbReference type="InterPro" id="IPR050220">
    <property type="entry name" value="Type_II_DNA_Topoisomerases"/>
</dbReference>
<comment type="caution">
    <text evidence="10">The sequence shown here is derived from an EMBL/GenBank/DDBJ whole genome shotgun (WGS) entry which is preliminary data.</text>
</comment>
<keyword evidence="2 7" id="KW-1003">Cell membrane</keyword>
<evidence type="ECO:0000256" key="8">
    <source>
        <dbReference type="PROSITE-ProRule" id="PRU01384"/>
    </source>
</evidence>
<dbReference type="NCBIfam" id="NF004044">
    <property type="entry name" value="PRK05561.1"/>
    <property type="match status" value="1"/>
</dbReference>
<dbReference type="Proteomes" id="UP001500392">
    <property type="component" value="Unassembled WGS sequence"/>
</dbReference>
<gene>
    <name evidence="7 10" type="primary">parC</name>
    <name evidence="10" type="ORF">GCM10022414_27960</name>
</gene>
<dbReference type="CDD" id="cd00187">
    <property type="entry name" value="TOP4c"/>
    <property type="match status" value="1"/>
</dbReference>
<dbReference type="Pfam" id="PF00521">
    <property type="entry name" value="DNA_topoisoIV"/>
    <property type="match status" value="1"/>
</dbReference>
<dbReference type="RefSeq" id="WP_344937097.1">
    <property type="nucleotide sequence ID" value="NZ_BAABDM010000005.1"/>
</dbReference>
<feature type="site" description="Transition state stabilizer" evidence="7">
    <location>
        <position position="126"/>
    </location>
</feature>
<dbReference type="PANTHER" id="PTHR43493:SF1">
    <property type="entry name" value="DNA TOPOISOMERASE 4 SUBUNIT A"/>
    <property type="match status" value="1"/>
</dbReference>
<dbReference type="InterPro" id="IPR002205">
    <property type="entry name" value="Topo_IIA_dom_A"/>
</dbReference>
<dbReference type="InterPro" id="IPR006691">
    <property type="entry name" value="GyrA/parC_rep"/>
</dbReference>
<dbReference type="PROSITE" id="PS52040">
    <property type="entry name" value="TOPO_IIA"/>
    <property type="match status" value="1"/>
</dbReference>
<dbReference type="Gene3D" id="3.90.199.10">
    <property type="entry name" value="Topoisomerase II, domain 5"/>
    <property type="match status" value="1"/>
</dbReference>
<dbReference type="InterPro" id="IPR013760">
    <property type="entry name" value="Topo_IIA-like_dom_sf"/>
</dbReference>
<proteinExistence type="inferred from homology"/>
<comment type="function">
    <text evidence="7">Topoisomerase IV is essential for chromosome segregation. It relaxes supercoiled DNA. Performs the decatenation events required during the replication of a circular DNA molecule.</text>
</comment>
<dbReference type="PANTHER" id="PTHR43493">
    <property type="entry name" value="DNA GYRASE/TOPOISOMERASE SUBUNIT A"/>
    <property type="match status" value="1"/>
</dbReference>
<dbReference type="Pfam" id="PF03989">
    <property type="entry name" value="DNA_gyraseA_C"/>
    <property type="match status" value="2"/>
</dbReference>
<keyword evidence="11" id="KW-1185">Reference proteome</keyword>
<evidence type="ECO:0000256" key="2">
    <source>
        <dbReference type="ARBA" id="ARBA00022475"/>
    </source>
</evidence>
<reference evidence="11" key="1">
    <citation type="journal article" date="2019" name="Int. J. Syst. Evol. Microbiol.">
        <title>The Global Catalogue of Microorganisms (GCM) 10K type strain sequencing project: providing services to taxonomists for standard genome sequencing and annotation.</title>
        <authorList>
            <consortium name="The Broad Institute Genomics Platform"/>
            <consortium name="The Broad Institute Genome Sequencing Center for Infectious Disease"/>
            <person name="Wu L."/>
            <person name="Ma J."/>
        </authorList>
    </citation>
    <scope>NUCLEOTIDE SEQUENCE [LARGE SCALE GENOMIC DNA]</scope>
    <source>
        <strain evidence="11">JCM 17304</strain>
    </source>
</reference>
<feature type="site" description="Interaction with DNA" evidence="7">
    <location>
        <position position="82"/>
    </location>
</feature>
<dbReference type="InterPro" id="IPR013758">
    <property type="entry name" value="Topo_IIA_A/C_ab"/>
</dbReference>
<keyword evidence="3 7" id="KW-0799">Topoisomerase</keyword>
<dbReference type="EC" id="5.6.2.2" evidence="7"/>
<dbReference type="SUPFAM" id="SSF56719">
    <property type="entry name" value="Type II DNA topoisomerase"/>
    <property type="match status" value="1"/>
</dbReference>
<dbReference type="Gene3D" id="3.30.1360.40">
    <property type="match status" value="1"/>
</dbReference>
<dbReference type="InterPro" id="IPR013757">
    <property type="entry name" value="Topo_IIA_A_a_sf"/>
</dbReference>
<feature type="domain" description="Topo IIA-type catalytic" evidence="9">
    <location>
        <begin position="38"/>
        <end position="501"/>
    </location>
</feature>
<comment type="catalytic activity">
    <reaction evidence="1 7 8">
        <text>ATP-dependent breakage, passage and rejoining of double-stranded DNA.</text>
        <dbReference type="EC" id="5.6.2.2"/>
    </reaction>
</comment>